<evidence type="ECO:0000256" key="1">
    <source>
        <dbReference type="ARBA" id="ARBA00004123"/>
    </source>
</evidence>
<dbReference type="Gene3D" id="1.20.80.40">
    <property type="match status" value="1"/>
</dbReference>
<dbReference type="InterPro" id="IPR019580">
    <property type="entry name" value="Prp8_U6-snRNA-bd"/>
</dbReference>
<dbReference type="Gene3D" id="3.30.420.230">
    <property type="match status" value="1"/>
</dbReference>
<dbReference type="Pfam" id="PF10596">
    <property type="entry name" value="U6-snRNA_bdg"/>
    <property type="match status" value="1"/>
</dbReference>
<dbReference type="FunFam" id="1.20.80.40:FF:000001">
    <property type="entry name" value="Pre-mRNA-processing-splicing factor 8"/>
    <property type="match status" value="1"/>
</dbReference>
<feature type="region of interest" description="Disordered" evidence="8">
    <location>
        <begin position="3343"/>
        <end position="3384"/>
    </location>
</feature>
<evidence type="ECO:0000256" key="8">
    <source>
        <dbReference type="SAM" id="MobiDB-lite"/>
    </source>
</evidence>
<dbReference type="GO" id="GO:0000393">
    <property type="term" value="P:spliceosomal conformational changes to generate catalytic conformation"/>
    <property type="evidence" value="ECO:0007669"/>
    <property type="project" value="UniProtKB-ARBA"/>
</dbReference>
<keyword evidence="4" id="KW-0694">RNA-binding</keyword>
<dbReference type="InterPro" id="IPR012337">
    <property type="entry name" value="RNaseH-like_sf"/>
</dbReference>
<evidence type="ECO:0000256" key="2">
    <source>
        <dbReference type="ARBA" id="ARBA00022664"/>
    </source>
</evidence>
<organism evidence="10 11">
    <name type="scientific">Polarella glacialis</name>
    <name type="common">Dinoflagellate</name>
    <dbReference type="NCBI Taxonomy" id="89957"/>
    <lineage>
        <taxon>Eukaryota</taxon>
        <taxon>Sar</taxon>
        <taxon>Alveolata</taxon>
        <taxon>Dinophyceae</taxon>
        <taxon>Suessiales</taxon>
        <taxon>Suessiaceae</taxon>
        <taxon>Polarella</taxon>
    </lineage>
</organism>
<dbReference type="GO" id="GO:0030619">
    <property type="term" value="F:U1 snRNA binding"/>
    <property type="evidence" value="ECO:0007669"/>
    <property type="project" value="TreeGrafter"/>
</dbReference>
<feature type="compositionally biased region" description="Low complexity" evidence="8">
    <location>
        <begin position="2911"/>
        <end position="2926"/>
    </location>
</feature>
<dbReference type="InterPro" id="IPR043173">
    <property type="entry name" value="Prp8_domainIV_fingers"/>
</dbReference>
<evidence type="ECO:0000256" key="5">
    <source>
        <dbReference type="ARBA" id="ARBA00023187"/>
    </source>
</evidence>
<dbReference type="PROSITE" id="PS50249">
    <property type="entry name" value="MPN"/>
    <property type="match status" value="1"/>
</dbReference>
<feature type="compositionally biased region" description="Basic and acidic residues" evidence="8">
    <location>
        <begin position="2424"/>
        <end position="2433"/>
    </location>
</feature>
<dbReference type="Pfam" id="PF01398">
    <property type="entry name" value="JAB"/>
    <property type="match status" value="1"/>
</dbReference>
<feature type="compositionally biased region" description="Low complexity" evidence="8">
    <location>
        <begin position="3659"/>
        <end position="3675"/>
    </location>
</feature>
<keyword evidence="7" id="KW-0175">Coiled coil</keyword>
<dbReference type="Gene3D" id="3.40.140.10">
    <property type="entry name" value="Cytidine Deaminase, domain 2"/>
    <property type="match status" value="1"/>
</dbReference>
<evidence type="ECO:0000256" key="3">
    <source>
        <dbReference type="ARBA" id="ARBA00022728"/>
    </source>
</evidence>
<dbReference type="GO" id="GO:0000974">
    <property type="term" value="C:Prp19 complex"/>
    <property type="evidence" value="ECO:0007669"/>
    <property type="project" value="UniProtKB-ARBA"/>
</dbReference>
<dbReference type="Pfam" id="PF10597">
    <property type="entry name" value="U5_2-snRNA_bdg"/>
    <property type="match status" value="1"/>
</dbReference>
<dbReference type="Pfam" id="PF12134">
    <property type="entry name" value="PRP8_domainIV"/>
    <property type="match status" value="1"/>
</dbReference>
<feature type="region of interest" description="Disordered" evidence="8">
    <location>
        <begin position="3659"/>
        <end position="3683"/>
    </location>
</feature>
<feature type="region of interest" description="Disordered" evidence="8">
    <location>
        <begin position="4103"/>
        <end position="4125"/>
    </location>
</feature>
<dbReference type="GO" id="GO:0071013">
    <property type="term" value="C:catalytic step 2 spliceosome"/>
    <property type="evidence" value="ECO:0007669"/>
    <property type="project" value="TreeGrafter"/>
</dbReference>
<proteinExistence type="predicted"/>
<feature type="coiled-coil region" evidence="7">
    <location>
        <begin position="5177"/>
        <end position="5204"/>
    </location>
</feature>
<dbReference type="Proteomes" id="UP000626109">
    <property type="component" value="Unassembled WGS sequence"/>
</dbReference>
<dbReference type="GO" id="GO:0045292">
    <property type="term" value="P:mRNA cis splicing, via spliceosome"/>
    <property type="evidence" value="ECO:0007669"/>
    <property type="project" value="UniProtKB-ARBA"/>
</dbReference>
<dbReference type="SUPFAM" id="SSF53098">
    <property type="entry name" value="Ribonuclease H-like"/>
    <property type="match status" value="2"/>
</dbReference>
<dbReference type="InterPro" id="IPR019582">
    <property type="entry name" value="RRM_spliceosomal_PrP8"/>
</dbReference>
<dbReference type="GO" id="GO:0005682">
    <property type="term" value="C:U5 snRNP"/>
    <property type="evidence" value="ECO:0007669"/>
    <property type="project" value="TreeGrafter"/>
</dbReference>
<dbReference type="EMBL" id="CAJNNW010031144">
    <property type="protein sequence ID" value="CAE8706180.1"/>
    <property type="molecule type" value="Genomic_DNA"/>
</dbReference>
<dbReference type="Pfam" id="PF10598">
    <property type="entry name" value="RRM_4"/>
    <property type="match status" value="1"/>
</dbReference>
<keyword evidence="5" id="KW-0508">mRNA splicing</keyword>
<dbReference type="GO" id="GO:0017070">
    <property type="term" value="F:U6 snRNA binding"/>
    <property type="evidence" value="ECO:0007669"/>
    <property type="project" value="InterPro"/>
</dbReference>
<name>A0A813KLY6_POLGL</name>
<dbReference type="CDD" id="cd13838">
    <property type="entry name" value="RNase_H_like_Prp8_IV"/>
    <property type="match status" value="1"/>
</dbReference>
<evidence type="ECO:0000256" key="7">
    <source>
        <dbReference type="SAM" id="Coils"/>
    </source>
</evidence>
<feature type="coiled-coil region" evidence="7">
    <location>
        <begin position="5099"/>
        <end position="5133"/>
    </location>
</feature>
<dbReference type="FunFam" id="3.40.140.10:FF:000002">
    <property type="entry name" value="Pre-mRNA-processing-splicing factor 8"/>
    <property type="match status" value="1"/>
</dbReference>
<gene>
    <name evidence="10" type="ORF">PGLA2088_LOCUS34055</name>
</gene>
<dbReference type="InterPro" id="IPR012592">
    <property type="entry name" value="PROCN"/>
</dbReference>
<dbReference type="InterPro" id="IPR012591">
    <property type="entry name" value="PRO8NT"/>
</dbReference>
<feature type="region of interest" description="Disordered" evidence="8">
    <location>
        <begin position="3782"/>
        <end position="3832"/>
    </location>
</feature>
<feature type="region of interest" description="Disordered" evidence="8">
    <location>
        <begin position="3413"/>
        <end position="3445"/>
    </location>
</feature>
<dbReference type="SMART" id="SM00232">
    <property type="entry name" value="JAB_MPN"/>
    <property type="match status" value="1"/>
</dbReference>
<feature type="compositionally biased region" description="Basic and acidic residues" evidence="8">
    <location>
        <begin position="3426"/>
        <end position="3440"/>
    </location>
</feature>
<dbReference type="PANTHER" id="PTHR11140:SF0">
    <property type="entry name" value="PRE-MRNA-PROCESSING-SPLICING FACTOR 8"/>
    <property type="match status" value="1"/>
</dbReference>
<feature type="region of interest" description="Disordered" evidence="8">
    <location>
        <begin position="2648"/>
        <end position="2683"/>
    </location>
</feature>
<comment type="caution">
    <text evidence="10">The sequence shown here is derived from an EMBL/GenBank/DDBJ whole genome shotgun (WGS) entry which is preliminary data.</text>
</comment>
<feature type="region of interest" description="Disordered" evidence="8">
    <location>
        <begin position="3997"/>
        <end position="4024"/>
    </location>
</feature>
<feature type="region of interest" description="Disordered" evidence="8">
    <location>
        <begin position="4617"/>
        <end position="4642"/>
    </location>
</feature>
<feature type="compositionally biased region" description="Basic and acidic residues" evidence="8">
    <location>
        <begin position="2408"/>
        <end position="2417"/>
    </location>
</feature>
<feature type="compositionally biased region" description="Polar residues" evidence="8">
    <location>
        <begin position="4400"/>
        <end position="4415"/>
    </location>
</feature>
<feature type="domain" description="MPN" evidence="9">
    <location>
        <begin position="2074"/>
        <end position="2205"/>
    </location>
</feature>
<evidence type="ECO:0000256" key="6">
    <source>
        <dbReference type="ARBA" id="ARBA00023242"/>
    </source>
</evidence>
<dbReference type="InterPro" id="IPR021983">
    <property type="entry name" value="PRP8_domainIV"/>
</dbReference>
<dbReference type="CDD" id="cd08056">
    <property type="entry name" value="MPN_PRP8"/>
    <property type="match status" value="1"/>
</dbReference>
<dbReference type="PANTHER" id="PTHR11140">
    <property type="entry name" value="PRE-MRNA SPLICING FACTOR PRP8"/>
    <property type="match status" value="1"/>
</dbReference>
<feature type="compositionally biased region" description="Low complexity" evidence="8">
    <location>
        <begin position="3811"/>
        <end position="3832"/>
    </location>
</feature>
<reference evidence="10" key="1">
    <citation type="submission" date="2021-02" db="EMBL/GenBank/DDBJ databases">
        <authorList>
            <person name="Dougan E. K."/>
            <person name="Rhodes N."/>
            <person name="Thang M."/>
            <person name="Chan C."/>
        </authorList>
    </citation>
    <scope>NUCLEOTIDE SEQUENCE</scope>
</reference>
<dbReference type="GO" id="GO:0030620">
    <property type="term" value="F:U2 snRNA binding"/>
    <property type="evidence" value="ECO:0007669"/>
    <property type="project" value="TreeGrafter"/>
</dbReference>
<dbReference type="InterPro" id="IPR043172">
    <property type="entry name" value="Prp8_domainIV_palm"/>
</dbReference>
<evidence type="ECO:0000313" key="10">
    <source>
        <dbReference type="EMBL" id="CAE8706180.1"/>
    </source>
</evidence>
<comment type="subcellular location">
    <subcellularLocation>
        <location evidence="1">Nucleus</location>
    </subcellularLocation>
</comment>
<dbReference type="InterPro" id="IPR042516">
    <property type="entry name" value="Prp8_U5-snRNA-bd_sf"/>
</dbReference>
<dbReference type="InterPro" id="IPR000555">
    <property type="entry name" value="JAMM/MPN+_dom"/>
</dbReference>
<feature type="region of interest" description="Disordered" evidence="8">
    <location>
        <begin position="2902"/>
        <end position="2926"/>
    </location>
</feature>
<dbReference type="Gene3D" id="3.90.1570.40">
    <property type="match status" value="1"/>
</dbReference>
<dbReference type="GO" id="GO:0030623">
    <property type="term" value="F:U5 snRNA binding"/>
    <property type="evidence" value="ECO:0007669"/>
    <property type="project" value="InterPro"/>
</dbReference>
<protein>
    <recommendedName>
        <fullName evidence="9">MPN domain-containing protein</fullName>
    </recommendedName>
</protein>
<feature type="compositionally biased region" description="Low complexity" evidence="8">
    <location>
        <begin position="4002"/>
        <end position="4011"/>
    </location>
</feature>
<dbReference type="Pfam" id="PF08083">
    <property type="entry name" value="PROCN"/>
    <property type="match status" value="1"/>
</dbReference>
<feature type="compositionally biased region" description="Low complexity" evidence="8">
    <location>
        <begin position="4630"/>
        <end position="4640"/>
    </location>
</feature>
<feature type="region of interest" description="Disordered" evidence="8">
    <location>
        <begin position="2404"/>
        <end position="2450"/>
    </location>
</feature>
<evidence type="ECO:0000259" key="9">
    <source>
        <dbReference type="PROSITE" id="PS50249"/>
    </source>
</evidence>
<dbReference type="GO" id="GO:0000244">
    <property type="term" value="P:spliceosomal tri-snRNP complex assembly"/>
    <property type="evidence" value="ECO:0007669"/>
    <property type="project" value="TreeGrafter"/>
</dbReference>
<sequence>SQEELLDEKARKWQSLNAKRYGEKRKFGVVEQQKEEMPPEHIRKIIKARLRIYLGALKYLPHAVYKCLENVPVPWQQIRNCRTVYHCSGAITFCAEIQKVIEPVFLAQWGTMWIMMRREKRDRRHFKRMRFPPFDDEEPPLDYGDNVLDVEPLEAIQMRLDHVEDEPIIDWFYDPVPLLNSKQVNGTSYRKWHLSLAQQGVLYRLSNQLLSDLMDKNYFYLFEKKSFYTAKALNMAIPGGPKFEPLYRDMYDEDEDWDEFILDWNEFNDINKIIVRQQLRTEYRIAFPFLYNSRPRKVAMAPYHHQSVCYIKADDPDLPAFYYDPIVNPLPAYRSVSHRSQDPSPEDDEEIANFKLPSDVKPLLEDTPLFTDSTANGITLYWAPRPFNLRSGYMRRAQDIPLTGQWYKEHCPSNYPVKVRVSYQKLLKVWVLNQLHHRPPKTLNKRNLMNIFATTKFFQRTELDWVEIGLQVCRQGYNMLNLLIARKNLNFLHLDYNFNLKPVKTLTTKERKKSRFGNAFHLCREIMRLCKLVVDSHVQFRLGNVDAFQLADGLQYIFAHVGQLTGMYRYKYRLMRQVRMCKDLKHLVYYRFNTGPVGKGPGCGFWAPGWRVWLFFLRGVVPLLERWLGNLLARQFEGRVSKGVAKTITKQRVESHFDLELRAAVMHDIIDMMPEGVRANKARTILQHLSEAWRCWKANIPWKVPGLPAPIENMILRYVKSKADWWTNATYYNRERIRRGATVDKTTCKKNLGRLTRLWLKAEQERQHNYLKDGPYVSGEEAVAIYTTTVHWLESRKFTPIPFPPLNYKHDTKLLILALERLKEQYGAQTRLNQSQREELGLVEQAYDNPHEALSRIKRHLLTQRAFKEVSIEFMDMYSHLTPCYEIEPLEKITDAYLDQYLWYEGDHRHLFPNWIKPADTEPAPLLVYKWCQGVNNLTDVWDTSDGQCVVVLESKFENVSQKVDLTLLNRLLRLIVDHNIADYMTAKNNVVINYKDMNHTNSYGLIKGLQFGSFIFQYYKLVLDLLLLGLTRASEIAGPPQLPNEFLTFQDVDTELHHPIRLYCRYMDRFIMVFRFSKDESRDLIQRFLTENPDPNNENVVGYNNKMCWPRDCRMRRMKHDVNLGRAVFWEMQNRLPRSVTNLVWDNSFASIYSKDNPNVLFNMCGFEVRILPKIRTFQEEFTQREGVWKLQNDATKEMTAQAFLKVDNEAQKQYENRCRTILMASGSTTFTKIANKWNTNLIGMMTYFREAVIHTDALLDLLVKCENKVQTRIKIGLNSKMPSRFPPVVFYTPKELGGMGHILIPQSDLRYSKQTETGITHYRSGLSHEEDQLIPNLYRYVQTWESEFIDSQRVWAEYALKRQEANAQNRRLTLEDLEDAWDRGIPRINTLFQKDRHTLAFDKGWRVRQDFKQYCIMRNNPFWWTHQRHDGKLWNLNNYRTDMIQALGGVEGILEHTLFKGTYFPTWEGLFWEKASGFEESMRFKKLTNAQRSGLNQIPNRRFTLWWSPTINRANVYVGFQVQLDLTGIFMHGKIPTLKISLIQIFRAHLWQKIHESIVMDLCQVFDLELDALEIEMVQKETIHPRKSYKMNSSCADVLLFASYKWAVSKPSLLTESKDGFDGTTTTKYWIDVQLRWGDYDSHDIERYCRAKFLDYTTDNMSIYPSPTGVLMGVDLAYNLHSGFGNWFPGVKPLLHRSMNKIMKANPALYVLRERIRKGLQLYSSEPTEPYLNSQNYGELFSSQIIWFVDDTNVYRVTIHKTFEGNLTTKPVNGAIFIFNPRTGQLFLKIIHTSVWAGQKRLSQLAKWKTAEEVAALIRSLPVEEQPKQIIVTRKGMLDPLEVHLLDFPNIVIKGSELSLPFQACMKIEKFGDLILKATQPEMVLFNLYDDWLKSISSYTAFSRMILILRALHVNPDRTKVILKPDKTTVTQPHHVWPSLTDDEWIHVEVQLKDLILADYGKKNNVNVASLTQSEIRDIILGMEIAPPSIQRQQIADLEKQGKEMSQITTITSKTTNVHGEEMIVTTGSPYEQQTFASRTEWRVRAISASSLHLRTNHLYVNSEDIRETGYTYVMPKNILKTFICISDLRTQISAYLYGISPPDNPQVKEIRCMVMVPQVGTHSNVSLPQQLPDHDHLRDLEPLGWIHTQPNEQAHLSPQDVTFHARMLADNKTWLADQTIIITCSFTPGSCSLTAYRITPQGFQWGKSNKDTGPNPAGFLPTHAEKVQMLLSDIFLGFFMVPDNSIWNYNFMGQKHNVTMKYSLCVENPREYYHECHRPAHFLNFTQQEEAGTEGADHEDNCAGSVVLCASCRIPVTSDQCVIDGCAGMQTSNQSVYAISLGSLLLSPCPVGFVGTTRSGPAKNSQAVYPKQVVQHARFAWRLCQGQAKTFDVDSKVRLSPMEETQEHGRRSQGCEEEEVSKEGQARQREMSWPSLTESGEAGGEKAEEKYSFAGRATRSLRMFFGLVHFGAWAPDNAPPPGSALKEFLAFLPGSEGDGPATAQETQLRVQLQEYALQHAALKAEWRETGRRPALDTLLAAPPADVDKAEEDFGHWRRAAVEDILTLDGGLPQLTLRAEQLRQEVRDAGCQPMAGAAESLPAFAFHRLLRRQNALRFQRAAVRTSLDAEIAEKALAASAALAERQSLAASPAPEGDARRASGMNNRKSSASGSLTGSHPARRISNVVQGMSGVPQPAAPPSALARRLQVLDSELESNARRLRQLRSLVVGSPGESDAASMKFRQLAATSVWRGAATVLIRQVFFEHAATKDLRRFLQQVQHMDFSSRGRIWRRSLEHRAVMEMVTCGESEAGAMQFSATSSRDSLSATVPLGTTSRRRLERSLVDLGASFGVHSSLHHDRGKTFAHQVGLIFPETFQHQQRRMDFLVYPIGVGFGARQGADGSGGGSMSSTAAPSSSASGSEAEQPVYLRESSWVAYCPWQPHLDQEILEQGALLRASFSRSASSSRVSFLIPPEGGGPRVTAHRAKPSYARELLAESAASIAIQGDGQPHVDTVLGSEFKALLLPDSAAALRRISELAEKVPGGPAAAAGAADDKQLVPTHMLRGYSLLRYLQCRSQRWRLLGIMNFFRFVQRRLLAGLAVGRTREADEGKSGPLNHAERDTSVRVEERAQEKYWDLSSRALTRIARNCSVLLLEGKTGPNSAPSLAGRRLDREEFERIDGDYIAIVDGSGRKVMHEAALEDLEALEMEMLSIGSYSIHKYEARSSDEQEVAGVDRCAVMHDLFAAEVWFNSEKRDLVEVYLEIFEHTSDPLEKRDLAQRIVDVMAVRPRLDLTETYFVEAYAASVCLLNSRSTLLKSIVQHQLRAESEAMRQSFARAQPLVQEEEKPSPNLRRGSVVQGRSESPTEMLRPPTTEGVDSRGSKLAALFEDNGDGLAHWREGCSLCGGVPATERGKRNNLGGRADDPGTSREQRASRSGESSAEGCAVVPVKVFRCTSLSLTWRADLLLEEIHRDLEQTFNSPSPVASTQLQRACYVVAGERWRAAQDAAAALQCKAAPADEDPELLLQLVMELARQLTGGVLGGEGGASAYPSPGPGVAKSHTSKLYESWVASLEVDEKMRKGFEDLTRQPNASPGEQDSAQMQRVTGLLLANLLEHAHLRLRLADAAYEVQHLQDILNQQATAFGTQIRPLEPCLPSSKPCSPESPSSPRSRQDEASSGILTSGLLQDSLKQLELGDASAVVRQFSSTSLQEMRRLLQHEVAYRGLSLVCAQHNALLLDPQSRQRDITEIATVGPSRDALAADPGSSVLRKLRESLDLSGPDTNHLHHRRPSTAPGKPRQSVLTLASASNESGSSGPGAGEEASGAGKVAMDMSRYEQYLQEPLRHLRPVMAALRKIYQDRPGAANDATQVSDAELQKCRSAWFQMLNCSSLFMLRAACDLSVRLQAAFASFEAKSIATLLPQPLTPFYYATRDSPLVEQNGNVGNIFACPALFDVLNLKALPPISDFAAAVTAVLEACDFVVVARKDRPRDRPKAAAETTKASAPPSTPTGRRNSAPRVAPVRLEEVVLTALEKEERALDKVDITYSGPAYTALRVLNDIGMLVLLHYATCTIDGDPLVLLQMQRAARYSLGEPETLFRSNANTGSTEEVEEEAAASAGVGAAAAPLEPKAEANAGFARQISNRQGTREDGLVEDGLVTQTSNRHGPRVDGFACVGRAEPSFEAFEELSTGLARVALRLDNLGPELCRKPQKVLAVLASELRCAHRQLAVLLRWATEGLLEEEDGAVTEAGELRRWSGYLEEGNFPAVGPWMLELAVPSGKIEGTPFPPLASLPWPCGELALESWGCVEPSGTNNGRLWTAAQPWPLAPIDVRRDFPELSTSLHQDGSRFIELLHPELLAGHELLHPFFCSLLGGRYKGAGVIPAVQRPAPPQQKAQGKEQPSGTQPVAASTEAAAAKPQPQRPRSFYAWLPWLQPSVPLSALALLPLGFAEARRRQLSAARAALSERKLALHLLHKLKAESDRAVDTEADMLGVYLLKERLIEVVGCGRLALSALPTEGPARARFEALLKVTLPPEEPAIPEHGFGPSTGELTPEAVDRELAAARQQLAALVPAFTQLLLTTAIDRLGAEFAAVLGLRCRLKAARSALVHHSPAQPKAAEKLTTTSRSSSINRRQLDSSAALAKMQLTRGPYSAKVDSVLHAINKLKDKSIFVRMDHGGKGEHAYILKETDINACLEELVYSLSTLGTQAVRRRERRIAEMLSFLEHQKEVLSFRLRSVEGVSFKSLGSTQDSGRKEALESNIRKEVSEKACRFVFEVDRLHCVIRDLQAVSQEMEVRLRGEVMEQVRDTIAAFTGSLAAEAGRFREGHTEDAHRVAAQMRALREHVASELSALAAKNHACQMQALKPRAPKGIESLLTPGVVDGSFADPFTGLGGAEASQDALSPDTAMPDELREVVVTGGRQRRRSVMEMQNLLTKQLQARQPVTLSDGMYQKLEEVASRDDVFVLQLKVKELGEKQVLTRMFHHFKCQTMRQKFEEQVHALQMTLESNTELLDQLAEVYQDERVGAAQFKDTAKTVTTIEKRNDELRAVVDVNTEQRRRLEKWRKNKIKQLVHMQQSVREHQVAGTVDVASLLEQIQEKSELVHELERQREESERFVEEAFQRSSSLTKQVKTALKDQRQVKDSTFKDLQYLRGEVQNGGTTEAERLELWQSRQEEAQQRVEDLEEENHRLRILLDCSQG</sequence>
<keyword evidence="6" id="KW-0539">Nucleus</keyword>
<feature type="non-terminal residue" evidence="10">
    <location>
        <position position="1"/>
    </location>
</feature>
<dbReference type="InterPro" id="IPR019581">
    <property type="entry name" value="Prp8_U5-snRNA-bd"/>
</dbReference>
<accession>A0A813KLY6</accession>
<dbReference type="FunFam" id="3.30.420.230:FF:000001">
    <property type="entry name" value="Pre-mRNA-processing-splicing factor 8"/>
    <property type="match status" value="1"/>
</dbReference>
<dbReference type="GO" id="GO:0008237">
    <property type="term" value="F:metallopeptidase activity"/>
    <property type="evidence" value="ECO:0007669"/>
    <property type="project" value="InterPro"/>
</dbReference>
<evidence type="ECO:0000256" key="4">
    <source>
        <dbReference type="ARBA" id="ARBA00022884"/>
    </source>
</evidence>
<dbReference type="InterPro" id="IPR012984">
    <property type="entry name" value="PROCT"/>
</dbReference>
<dbReference type="InterPro" id="IPR027652">
    <property type="entry name" value="PRP8"/>
</dbReference>
<feature type="region of interest" description="Disordered" evidence="8">
    <location>
        <begin position="4395"/>
        <end position="4426"/>
    </location>
</feature>
<dbReference type="Gene3D" id="3.30.43.40">
    <property type="entry name" value="Pre-mRNA-processing-splicing factor 8, U5-snRNA-binding domain"/>
    <property type="match status" value="1"/>
</dbReference>
<dbReference type="Pfam" id="PF08082">
    <property type="entry name" value="PRO8NT"/>
    <property type="match status" value="1"/>
</dbReference>
<keyword evidence="3" id="KW-0747">Spliceosome</keyword>
<dbReference type="InterPro" id="IPR037518">
    <property type="entry name" value="MPN"/>
</dbReference>
<dbReference type="FunFam" id="3.90.1570.40:FF:000001">
    <property type="entry name" value="Pre-mRNA-processing-splicing factor 8"/>
    <property type="match status" value="1"/>
</dbReference>
<dbReference type="GO" id="GO:0097157">
    <property type="term" value="F:pre-mRNA intronic binding"/>
    <property type="evidence" value="ECO:0007669"/>
    <property type="project" value="TreeGrafter"/>
</dbReference>
<evidence type="ECO:0000313" key="11">
    <source>
        <dbReference type="Proteomes" id="UP000626109"/>
    </source>
</evidence>
<feature type="compositionally biased region" description="Polar residues" evidence="8">
    <location>
        <begin position="2665"/>
        <end position="2679"/>
    </location>
</feature>
<keyword evidence="2" id="KW-0507">mRNA processing</keyword>
<dbReference type="FunFam" id="3.30.43.40:FF:000001">
    <property type="entry name" value="Pre-mRNA-processing-splicing factor 8"/>
    <property type="match status" value="1"/>
</dbReference>
<dbReference type="Pfam" id="PF08084">
    <property type="entry name" value="PROCT"/>
    <property type="match status" value="1"/>
</dbReference>